<evidence type="ECO:0000256" key="3">
    <source>
        <dbReference type="ARBA" id="ARBA00022801"/>
    </source>
</evidence>
<dbReference type="InterPro" id="IPR022966">
    <property type="entry name" value="RNase_II/R_CS"/>
</dbReference>
<keyword evidence="5 6" id="KW-0694">RNA-binding</keyword>
<dbReference type="InterPro" id="IPR001900">
    <property type="entry name" value="RNase_II/R"/>
</dbReference>
<dbReference type="Pfam" id="PF00575">
    <property type="entry name" value="S1"/>
    <property type="match status" value="1"/>
</dbReference>
<evidence type="ECO:0000259" key="7">
    <source>
        <dbReference type="PROSITE" id="PS50126"/>
    </source>
</evidence>
<name>A0A4V1M6V0_9BACT</name>
<keyword evidence="9" id="KW-1185">Reference proteome</keyword>
<evidence type="ECO:0000256" key="2">
    <source>
        <dbReference type="ARBA" id="ARBA00022722"/>
    </source>
</evidence>
<dbReference type="SMART" id="SM00316">
    <property type="entry name" value="S1"/>
    <property type="match status" value="1"/>
</dbReference>
<dbReference type="PANTHER" id="PTHR23355">
    <property type="entry name" value="RIBONUCLEASE"/>
    <property type="match status" value="1"/>
</dbReference>
<proteinExistence type="inferred from homology"/>
<evidence type="ECO:0000313" key="8">
    <source>
        <dbReference type="EMBL" id="RXK56669.1"/>
    </source>
</evidence>
<dbReference type="PROSITE" id="PS01175">
    <property type="entry name" value="RIBONUCLEASE_II"/>
    <property type="match status" value="1"/>
</dbReference>
<comment type="function">
    <text evidence="6">3'-5' exoribonuclease that releases 5'-nucleoside monophosphates and is involved in maturation of structured RNAs.</text>
</comment>
<dbReference type="HAMAP" id="MF_01895">
    <property type="entry name" value="RNase_R"/>
    <property type="match status" value="1"/>
</dbReference>
<keyword evidence="4 6" id="KW-0269">Exonuclease</keyword>
<dbReference type="OrthoDB" id="9764149at2"/>
<evidence type="ECO:0000256" key="6">
    <source>
        <dbReference type="HAMAP-Rule" id="MF_01895"/>
    </source>
</evidence>
<dbReference type="InterPro" id="IPR040476">
    <property type="entry name" value="CSD2"/>
</dbReference>
<dbReference type="InterPro" id="IPR050180">
    <property type="entry name" value="RNR_Ribonuclease"/>
</dbReference>
<reference evidence="8 9" key="1">
    <citation type="submission" date="2019-01" db="EMBL/GenBank/DDBJ databases">
        <title>Lacunisphaera sp. strain TWA-58.</title>
        <authorList>
            <person name="Chen W.-M."/>
        </authorList>
    </citation>
    <scope>NUCLEOTIDE SEQUENCE [LARGE SCALE GENOMIC DNA]</scope>
    <source>
        <strain evidence="8 9">TWA-58</strain>
    </source>
</reference>
<feature type="domain" description="S1 motif" evidence="7">
    <location>
        <begin position="661"/>
        <end position="742"/>
    </location>
</feature>
<dbReference type="AlphaFoldDB" id="A0A4V1M6V0"/>
<evidence type="ECO:0000256" key="5">
    <source>
        <dbReference type="ARBA" id="ARBA00022884"/>
    </source>
</evidence>
<dbReference type="EMBL" id="SDHX01000001">
    <property type="protein sequence ID" value="RXK56669.1"/>
    <property type="molecule type" value="Genomic_DNA"/>
</dbReference>
<dbReference type="InterPro" id="IPR003029">
    <property type="entry name" value="S1_domain"/>
</dbReference>
<dbReference type="GO" id="GO:0006402">
    <property type="term" value="P:mRNA catabolic process"/>
    <property type="evidence" value="ECO:0007669"/>
    <property type="project" value="TreeGrafter"/>
</dbReference>
<organism evidence="8 9">
    <name type="scientific">Oleiharenicola lentus</name>
    <dbReference type="NCBI Taxonomy" id="2508720"/>
    <lineage>
        <taxon>Bacteria</taxon>
        <taxon>Pseudomonadati</taxon>
        <taxon>Verrucomicrobiota</taxon>
        <taxon>Opitutia</taxon>
        <taxon>Opitutales</taxon>
        <taxon>Opitutaceae</taxon>
        <taxon>Oleiharenicola</taxon>
    </lineage>
</organism>
<dbReference type="Pfam" id="PF17876">
    <property type="entry name" value="CSD2"/>
    <property type="match status" value="1"/>
</dbReference>
<keyword evidence="3 6" id="KW-0378">Hydrolase</keyword>
<protein>
    <recommendedName>
        <fullName evidence="6">Ribonuclease R</fullName>
        <shortName evidence="6">RNase R</shortName>
        <ecNumber evidence="6">3.1.13.1</ecNumber>
    </recommendedName>
</protein>
<dbReference type="GO" id="GO:0005829">
    <property type="term" value="C:cytosol"/>
    <property type="evidence" value="ECO:0007669"/>
    <property type="project" value="TreeGrafter"/>
</dbReference>
<evidence type="ECO:0000256" key="1">
    <source>
        <dbReference type="ARBA" id="ARBA00022490"/>
    </source>
</evidence>
<dbReference type="PROSITE" id="PS50126">
    <property type="entry name" value="S1"/>
    <property type="match status" value="1"/>
</dbReference>
<dbReference type="SUPFAM" id="SSF50249">
    <property type="entry name" value="Nucleic acid-binding proteins"/>
    <property type="match status" value="3"/>
</dbReference>
<comment type="catalytic activity">
    <reaction evidence="6">
        <text>Exonucleolytic cleavage in the 3'- to 5'-direction to yield nucleoside 5'-phosphates.</text>
        <dbReference type="EC" id="3.1.13.1"/>
    </reaction>
</comment>
<dbReference type="InterPro" id="IPR012340">
    <property type="entry name" value="NA-bd_OB-fold"/>
</dbReference>
<comment type="subcellular location">
    <subcellularLocation>
        <location evidence="6">Cytoplasm</location>
    </subcellularLocation>
</comment>
<dbReference type="GO" id="GO:0008859">
    <property type="term" value="F:exoribonuclease II activity"/>
    <property type="evidence" value="ECO:0007669"/>
    <property type="project" value="UniProtKB-UniRule"/>
</dbReference>
<comment type="caution">
    <text evidence="8">The sequence shown here is derived from an EMBL/GenBank/DDBJ whole genome shotgun (WGS) entry which is preliminary data.</text>
</comment>
<dbReference type="Gene3D" id="2.40.50.140">
    <property type="entry name" value="Nucleic acid-binding proteins"/>
    <property type="match status" value="2"/>
</dbReference>
<gene>
    <name evidence="6" type="primary">rnr</name>
    <name evidence="8" type="ORF">ESB00_12605</name>
</gene>
<dbReference type="InterPro" id="IPR011805">
    <property type="entry name" value="RNase_R"/>
</dbReference>
<dbReference type="GO" id="GO:0003723">
    <property type="term" value="F:RNA binding"/>
    <property type="evidence" value="ECO:0007669"/>
    <property type="project" value="UniProtKB-UniRule"/>
</dbReference>
<accession>A0A4V1M6V0</accession>
<sequence>MKNFSERLFAHLSRKNYVPTSAEAIAKEWRLNTKQRRPFLAEVGQLVRAGRLALIKGNRLCIPQEADLVTGTINFRQKGSAMVTPERRATENREAAIYIDAADTGTALQGDKVVVRLRSPRERDFPFFLKPGEQAGRVIEILERGAATVTGTLHRGRTYFYVTPDDPRIPHDIIVPDPTRPGQNVKPPAMVGDKVVVQLNEWKERHLNPDGTITQRLGRAFEPRAELAAIYHKYNLATSFPDPVQREAAAIPPEVKPADLVGRQDFRDIPTFTIDPDDAKDFDDALSIEYLDHGDIRVGVHIADVSHYVKPGTALDREAQRRGNSTYLVGTVVPMLPEKLSNGLCSLVEAQDRLTKAAIFTFNRHGALKHTEFANTVICSRKRLTYKQAYALMFEDSHDAIRRLPLPAAHQTGSTGRALNSLSFEELTELQKWVRQLWSIAAKLRRERMAGGSLDLDMPENKIFVDAEGYADRIERIENDESHQLIEEFMLLANEAVAKLTRTQRLPSLYRVHDDPDEARLAELRQFLATFSIKVSDLTERDELVRLLGVLKNHPQGYVLRTQVLRSMRKACYRPSHDGHFGLNKKDYTHFTSPIRRYADLVVHRVLAAWLAKQPGYRAAHTDQLAEHLSLTEINSTEAERDSQKVKLMEYFDRETERKKKTVFKAIITDVRNHGFFIEVPDAGAFGMVPISSLRDDFYVLNGPGTAFIGRKSKRKFELGHPIEVVVMKVDRQKRLIDFTVP</sequence>
<dbReference type="RefSeq" id="WP_129048035.1">
    <property type="nucleotide sequence ID" value="NZ_SDHX01000001.1"/>
</dbReference>
<dbReference type="Pfam" id="PF00773">
    <property type="entry name" value="RNB"/>
    <property type="match status" value="1"/>
</dbReference>
<dbReference type="Proteomes" id="UP000290218">
    <property type="component" value="Unassembled WGS sequence"/>
</dbReference>
<evidence type="ECO:0000256" key="4">
    <source>
        <dbReference type="ARBA" id="ARBA00022839"/>
    </source>
</evidence>
<evidence type="ECO:0000313" key="9">
    <source>
        <dbReference type="Proteomes" id="UP000290218"/>
    </source>
</evidence>
<keyword evidence="2 6" id="KW-0540">Nuclease</keyword>
<dbReference type="CDD" id="cd04471">
    <property type="entry name" value="S1_RNase_R"/>
    <property type="match status" value="1"/>
</dbReference>
<dbReference type="SMART" id="SM00955">
    <property type="entry name" value="RNB"/>
    <property type="match status" value="1"/>
</dbReference>
<dbReference type="EC" id="3.1.13.1" evidence="6"/>
<dbReference type="PANTHER" id="PTHR23355:SF9">
    <property type="entry name" value="DIS3-LIKE EXONUCLEASE 2"/>
    <property type="match status" value="1"/>
</dbReference>
<comment type="similarity">
    <text evidence="6">Belongs to the RNR ribonuclease family. RNase R subfamily.</text>
</comment>
<keyword evidence="1 6" id="KW-0963">Cytoplasm</keyword>